<organism evidence="6 7">
    <name type="scientific">Nitrososphaera viennensis EN76</name>
    <dbReference type="NCBI Taxonomy" id="926571"/>
    <lineage>
        <taxon>Archaea</taxon>
        <taxon>Nitrososphaerota</taxon>
        <taxon>Nitrososphaeria</taxon>
        <taxon>Nitrososphaerales</taxon>
        <taxon>Nitrososphaeraceae</taxon>
        <taxon>Nitrososphaera</taxon>
    </lineage>
</organism>
<evidence type="ECO:0000313" key="7">
    <source>
        <dbReference type="Proteomes" id="UP000027093"/>
    </source>
</evidence>
<dbReference type="EMBL" id="CP007536">
    <property type="protein sequence ID" value="AIC15367.1"/>
    <property type="molecule type" value="Genomic_DNA"/>
</dbReference>
<name>A0A060HQB6_9ARCH</name>
<dbReference type="HOGENOM" id="CLU_114386_0_0_2"/>
<keyword evidence="7" id="KW-1185">Reference proteome</keyword>
<evidence type="ECO:0000313" key="6">
    <source>
        <dbReference type="EMBL" id="AIC15367.1"/>
    </source>
</evidence>
<accession>A0A060HQB6</accession>
<dbReference type="InterPro" id="IPR036390">
    <property type="entry name" value="WH_DNA-bd_sf"/>
</dbReference>
<evidence type="ECO:0000256" key="2">
    <source>
        <dbReference type="ARBA" id="ARBA00022741"/>
    </source>
</evidence>
<dbReference type="SUPFAM" id="SSF55261">
    <property type="entry name" value="GAD domain-like"/>
    <property type="match status" value="1"/>
</dbReference>
<keyword evidence="1" id="KW-0436">Ligase</keyword>
<evidence type="ECO:0000259" key="5">
    <source>
        <dbReference type="Pfam" id="PF14544"/>
    </source>
</evidence>
<dbReference type="AlphaFoldDB" id="A0A060HQB6"/>
<sequence length="237" mass="25587">MSNWTVYPTLCAARKYLFGQPKRVHTFVRALEKVASRYAPSRLLSFGEVHVFVALQLMSRRGHVSRDALSKELALGGGAVKTLVKHMKMAGLIETSNGGTKMTAKGRGIFEGLASAIPAEMDLPRLQVALGRHNYAVLLREFGFAVRSGIEQRDAAIKMGAAGATTLLYRDGRFAMPDSGQDPLKKEQTLKKELADTLKPQEGDVVIIGSAEKGKVAELAAKSAALATIMAHEKHAS</sequence>
<dbReference type="InterPro" id="IPR004115">
    <property type="entry name" value="GAD-like_sf"/>
</dbReference>
<evidence type="ECO:0000256" key="3">
    <source>
        <dbReference type="ARBA" id="ARBA00022840"/>
    </source>
</evidence>
<dbReference type="KEGG" id="nvn:NVIE_011360"/>
<keyword evidence="2" id="KW-0547">Nucleotide-binding</keyword>
<proteinExistence type="predicted"/>
<evidence type="ECO:0000256" key="1">
    <source>
        <dbReference type="ARBA" id="ARBA00022598"/>
    </source>
</evidence>
<dbReference type="Gene3D" id="1.10.10.10">
    <property type="entry name" value="Winged helix-like DNA-binding domain superfamily/Winged helix DNA-binding domain"/>
    <property type="match status" value="1"/>
</dbReference>
<dbReference type="STRING" id="926571.NVIE_011360"/>
<dbReference type="GO" id="GO:0006412">
    <property type="term" value="P:translation"/>
    <property type="evidence" value="ECO:0007669"/>
    <property type="project" value="UniProtKB-KW"/>
</dbReference>
<protein>
    <recommendedName>
        <fullName evidence="5">DUF4443 domain-containing protein</fullName>
    </recommendedName>
</protein>
<dbReference type="Gene3D" id="3.30.1360.30">
    <property type="entry name" value="GAD-like domain"/>
    <property type="match status" value="1"/>
</dbReference>
<keyword evidence="4" id="KW-0648">Protein biosynthesis</keyword>
<gene>
    <name evidence="6" type="ORF">NVIE_011360</name>
</gene>
<dbReference type="InterPro" id="IPR036388">
    <property type="entry name" value="WH-like_DNA-bd_sf"/>
</dbReference>
<reference evidence="6 7" key="1">
    <citation type="journal article" date="2014" name="Int. J. Syst. Evol. Microbiol.">
        <title>Nitrososphaera viennensis gen. nov., sp. nov., an aerobic and mesophilic, ammonia-oxidizing archaeon from soil and a member of the archaeal phylum Thaumarchaeota.</title>
        <authorList>
            <person name="Stieglmeier M."/>
            <person name="Klingl A."/>
            <person name="Alves R.J."/>
            <person name="Rittmann S.K."/>
            <person name="Melcher M."/>
            <person name="Leisch N."/>
            <person name="Schleper C."/>
        </authorList>
    </citation>
    <scope>NUCLEOTIDE SEQUENCE [LARGE SCALE GENOMIC DNA]</scope>
    <source>
        <strain evidence="6">EN76</strain>
    </source>
</reference>
<dbReference type="Pfam" id="PF14544">
    <property type="entry name" value="DUF4443"/>
    <property type="match status" value="1"/>
</dbReference>
<keyword evidence="3" id="KW-0067">ATP-binding</keyword>
<dbReference type="GO" id="GO:0005737">
    <property type="term" value="C:cytoplasm"/>
    <property type="evidence" value="ECO:0007669"/>
    <property type="project" value="InterPro"/>
</dbReference>
<feature type="domain" description="DUF4443" evidence="5">
    <location>
        <begin position="130"/>
        <end position="229"/>
    </location>
</feature>
<dbReference type="GO" id="GO:0004812">
    <property type="term" value="F:aminoacyl-tRNA ligase activity"/>
    <property type="evidence" value="ECO:0007669"/>
    <property type="project" value="InterPro"/>
</dbReference>
<evidence type="ECO:0000256" key="4">
    <source>
        <dbReference type="ARBA" id="ARBA00022917"/>
    </source>
</evidence>
<dbReference type="InterPro" id="IPR029349">
    <property type="entry name" value="DUF4443"/>
</dbReference>
<dbReference type="GO" id="GO:0005524">
    <property type="term" value="F:ATP binding"/>
    <property type="evidence" value="ECO:0007669"/>
    <property type="project" value="UniProtKB-KW"/>
</dbReference>
<dbReference type="SUPFAM" id="SSF46785">
    <property type="entry name" value="Winged helix' DNA-binding domain"/>
    <property type="match status" value="1"/>
</dbReference>
<dbReference type="Proteomes" id="UP000027093">
    <property type="component" value="Chromosome"/>
</dbReference>